<dbReference type="EMBL" id="JAAKZG010000008">
    <property type="protein sequence ID" value="NGN43111.1"/>
    <property type="molecule type" value="Genomic_DNA"/>
</dbReference>
<keyword evidence="5" id="KW-1185">Reference proteome</keyword>
<dbReference type="InterPro" id="IPR011049">
    <property type="entry name" value="Serralysin-like_metalloprot_C"/>
</dbReference>
<evidence type="ECO:0000256" key="1">
    <source>
        <dbReference type="ARBA" id="ARBA00004613"/>
    </source>
</evidence>
<keyword evidence="2" id="KW-0964">Secreted</keyword>
<name>A0A7C9VF17_9HYPH</name>
<dbReference type="GO" id="GO:0005576">
    <property type="term" value="C:extracellular region"/>
    <property type="evidence" value="ECO:0007669"/>
    <property type="project" value="UniProtKB-SubCell"/>
</dbReference>
<dbReference type="PANTHER" id="PTHR38340">
    <property type="entry name" value="S-LAYER PROTEIN"/>
    <property type="match status" value="1"/>
</dbReference>
<dbReference type="SUPFAM" id="SSF51120">
    <property type="entry name" value="beta-Roll"/>
    <property type="match status" value="4"/>
</dbReference>
<proteinExistence type="predicted"/>
<dbReference type="AlphaFoldDB" id="A0A7C9VF17"/>
<organism evidence="4 5">
    <name type="scientific">Mesorhizobium zhangyense</name>
    <dbReference type="NCBI Taxonomy" id="1776730"/>
    <lineage>
        <taxon>Bacteria</taxon>
        <taxon>Pseudomonadati</taxon>
        <taxon>Pseudomonadota</taxon>
        <taxon>Alphaproteobacteria</taxon>
        <taxon>Hyphomicrobiales</taxon>
        <taxon>Phyllobacteriaceae</taxon>
        <taxon>Mesorhizobium</taxon>
    </lineage>
</organism>
<sequence length="490" mass="49238">MANNIYIVNSLGSSSGVVINDDGTGIDEIRITGTYSQRPSIRLDWTTSPSPSAHGRFFPNPSPDNTSISLTINGIIENARGSNGGDDIQGNQFANVIYGDAARTGPGGNDVISAGDGNDTVYGGTGNDSVGGGAGNDRLYGDDGADTINGDSGIDTIEGGAGADVLFGGSDAGDTVSYASSNAAVTINITHGTQTTGVGGHAQGDKLKGFSDVTGSAFADIITDTAKGTIAFGYNDNKFSGGAGNDRLYLGGGDDAGYGGDGNDAIYGEVGNDLLDGGAGHDLLDGGGGNDTMYGGTGNDIYIVSSTGDRVIEAVGAGMDTVRSYIDWTLGANVERLEFVGTASVSGNGNSLNNTIIGNGGSNTLRGGAGNDLLVGGAGKDTLVGGTGSDAFLFNAPLGSTNIDKITDYSAASDTIQLENSIFTGLPAGWLTAGAFRIGPTAQDSTDRIMYDPMSGFLRFDKDGLGGAAPVQFATLTPGLVLSAGEFFIV</sequence>
<evidence type="ECO:0000256" key="3">
    <source>
        <dbReference type="SAM" id="MobiDB-lite"/>
    </source>
</evidence>
<dbReference type="Gene3D" id="2.150.10.10">
    <property type="entry name" value="Serralysin-like metalloprotease, C-terminal"/>
    <property type="match status" value="5"/>
</dbReference>
<dbReference type="Pfam" id="PF00353">
    <property type="entry name" value="HemolysinCabind"/>
    <property type="match status" value="6"/>
</dbReference>
<dbReference type="InterPro" id="IPR001343">
    <property type="entry name" value="Hemolysn_Ca-bd"/>
</dbReference>
<evidence type="ECO:0000256" key="2">
    <source>
        <dbReference type="ARBA" id="ARBA00022525"/>
    </source>
</evidence>
<dbReference type="PRINTS" id="PR00313">
    <property type="entry name" value="CABNDNGRPT"/>
</dbReference>
<evidence type="ECO:0000313" key="5">
    <source>
        <dbReference type="Proteomes" id="UP000481252"/>
    </source>
</evidence>
<feature type="region of interest" description="Disordered" evidence="3">
    <location>
        <begin position="124"/>
        <end position="147"/>
    </location>
</feature>
<dbReference type="InterPro" id="IPR018511">
    <property type="entry name" value="Hemolysin-typ_Ca-bd_CS"/>
</dbReference>
<dbReference type="InterPro" id="IPR050557">
    <property type="entry name" value="RTX_toxin/Mannuronan_C5-epim"/>
</dbReference>
<feature type="compositionally biased region" description="Gly residues" evidence="3">
    <location>
        <begin position="124"/>
        <end position="135"/>
    </location>
</feature>
<reference evidence="4 5" key="1">
    <citation type="submission" date="2020-02" db="EMBL/GenBank/DDBJ databases">
        <title>Genome sequence of the type strain CGMCC 1.15528 of Mesorhizobium zhangyense.</title>
        <authorList>
            <person name="Gao J."/>
            <person name="Sun J."/>
        </authorList>
    </citation>
    <scope>NUCLEOTIDE SEQUENCE [LARGE SCALE GENOMIC DNA]</scope>
    <source>
        <strain evidence="4 5">CGMCC 1.15528</strain>
    </source>
</reference>
<dbReference type="PANTHER" id="PTHR38340:SF1">
    <property type="entry name" value="S-LAYER PROTEIN"/>
    <property type="match status" value="1"/>
</dbReference>
<dbReference type="RefSeq" id="WP_165119478.1">
    <property type="nucleotide sequence ID" value="NZ_JAAKZG010000008.1"/>
</dbReference>
<comment type="caution">
    <text evidence="4">The sequence shown here is derived from an EMBL/GenBank/DDBJ whole genome shotgun (WGS) entry which is preliminary data.</text>
</comment>
<dbReference type="Proteomes" id="UP000481252">
    <property type="component" value="Unassembled WGS sequence"/>
</dbReference>
<dbReference type="GO" id="GO:0005509">
    <property type="term" value="F:calcium ion binding"/>
    <property type="evidence" value="ECO:0007669"/>
    <property type="project" value="InterPro"/>
</dbReference>
<dbReference type="PROSITE" id="PS00330">
    <property type="entry name" value="HEMOLYSIN_CALCIUM"/>
    <property type="match status" value="3"/>
</dbReference>
<protein>
    <submittedName>
        <fullName evidence="4">Calcium-binding protein</fullName>
    </submittedName>
</protein>
<comment type="subcellular location">
    <subcellularLocation>
        <location evidence="1">Secreted</location>
    </subcellularLocation>
</comment>
<accession>A0A7C9VF17</accession>
<gene>
    <name evidence="4" type="ORF">G6N74_18735</name>
</gene>
<evidence type="ECO:0000313" key="4">
    <source>
        <dbReference type="EMBL" id="NGN43111.1"/>
    </source>
</evidence>